<dbReference type="Pfam" id="PF15594">
    <property type="entry name" value="Imm50"/>
    <property type="match status" value="1"/>
</dbReference>
<dbReference type="EMBL" id="SRKZ01000007">
    <property type="protein sequence ID" value="TGD77973.1"/>
    <property type="molecule type" value="Genomic_DNA"/>
</dbReference>
<protein>
    <submittedName>
        <fullName evidence="1">Uncharacterized protein</fullName>
    </submittedName>
</protein>
<dbReference type="OrthoDB" id="882829at2"/>
<keyword evidence="2" id="KW-1185">Reference proteome</keyword>
<proteinExistence type="predicted"/>
<dbReference type="AlphaFoldDB" id="A0A4Z0MDY1"/>
<evidence type="ECO:0000313" key="2">
    <source>
        <dbReference type="Proteomes" id="UP000298284"/>
    </source>
</evidence>
<dbReference type="InterPro" id="IPR028957">
    <property type="entry name" value="Imm50"/>
</dbReference>
<dbReference type="RefSeq" id="WP_135532646.1">
    <property type="nucleotide sequence ID" value="NZ_SRKZ01000007.1"/>
</dbReference>
<gene>
    <name evidence="1" type="ORF">EU557_22055</name>
</gene>
<dbReference type="Proteomes" id="UP000298284">
    <property type="component" value="Unassembled WGS sequence"/>
</dbReference>
<accession>A0A4Z0MDY1</accession>
<sequence>MSELESLALARIVNAEVVRQFFGYWPSFHDAEITKVTFEANRGYHAAATFVINAFGMTKEGQTNRFSKPVKHCTIELQFIDIQEVEFDCFSHQNVIFDLLIEESGSNLKCTFDSSVGLDASIVAKEVRVLSLTPATH</sequence>
<reference evidence="1 2" key="1">
    <citation type="submission" date="2019-04" db="EMBL/GenBank/DDBJ databases">
        <authorList>
            <person name="Feng G."/>
            <person name="Zhang J."/>
            <person name="Zhu H."/>
        </authorList>
    </citation>
    <scope>NUCLEOTIDE SEQUENCE [LARGE SCALE GENOMIC DNA]</scope>
    <source>
        <strain evidence="1 2">JCM 19491</strain>
    </source>
</reference>
<name>A0A4Z0MDY1_9BACT</name>
<comment type="caution">
    <text evidence="1">The sequence shown here is derived from an EMBL/GenBank/DDBJ whole genome shotgun (WGS) entry which is preliminary data.</text>
</comment>
<organism evidence="1 2">
    <name type="scientific">Hymenobacter wooponensis</name>
    <dbReference type="NCBI Taxonomy" id="1525360"/>
    <lineage>
        <taxon>Bacteria</taxon>
        <taxon>Pseudomonadati</taxon>
        <taxon>Bacteroidota</taxon>
        <taxon>Cytophagia</taxon>
        <taxon>Cytophagales</taxon>
        <taxon>Hymenobacteraceae</taxon>
        <taxon>Hymenobacter</taxon>
    </lineage>
</organism>
<evidence type="ECO:0000313" key="1">
    <source>
        <dbReference type="EMBL" id="TGD77973.1"/>
    </source>
</evidence>